<organism evidence="4 5">
    <name type="scientific">Hymenobacter canadensis</name>
    <dbReference type="NCBI Taxonomy" id="2999067"/>
    <lineage>
        <taxon>Bacteria</taxon>
        <taxon>Pseudomonadati</taxon>
        <taxon>Bacteroidota</taxon>
        <taxon>Cytophagia</taxon>
        <taxon>Cytophagales</taxon>
        <taxon>Hymenobacteraceae</taxon>
        <taxon>Hymenobacter</taxon>
    </lineage>
</organism>
<keyword evidence="1" id="KW-0597">Phosphoprotein</keyword>
<dbReference type="InterPro" id="IPR046947">
    <property type="entry name" value="LytR-like"/>
</dbReference>
<dbReference type="SMART" id="SM00850">
    <property type="entry name" value="LytTR"/>
    <property type="match status" value="1"/>
</dbReference>
<dbReference type="EMBL" id="CP114768">
    <property type="protein sequence ID" value="WBA44112.1"/>
    <property type="molecule type" value="Genomic_DNA"/>
</dbReference>
<dbReference type="Gene3D" id="2.40.50.1020">
    <property type="entry name" value="LytTr DNA-binding domain"/>
    <property type="match status" value="1"/>
</dbReference>
<feature type="domain" description="Response regulatory" evidence="2">
    <location>
        <begin position="13"/>
        <end position="125"/>
    </location>
</feature>
<dbReference type="Gene3D" id="3.40.50.2300">
    <property type="match status" value="1"/>
</dbReference>
<dbReference type="PROSITE" id="PS50110">
    <property type="entry name" value="RESPONSE_REGULATORY"/>
    <property type="match status" value="1"/>
</dbReference>
<dbReference type="RefSeq" id="WP_269562144.1">
    <property type="nucleotide sequence ID" value="NZ_CP114768.1"/>
</dbReference>
<dbReference type="InterPro" id="IPR001789">
    <property type="entry name" value="Sig_transdc_resp-reg_receiver"/>
</dbReference>
<accession>A0ABY7LVZ8</accession>
<sequence>MSSTASAATSPLTCIVVDDDASARATLEHFVSLTPTLNLVASFPDGLRALEYFRAGNEPDIMFLDVEMPHLSGLDLLRLLDEPPSVILITAHAEFAVDAFDLRVVDYLMKPFKFPRFMQAVKRLQKPVKVSALPAREPMGGPAAAKLPPSGLFVKVNNRLVQVLLDDIVYVEALSNYVVLVTTKGKQIVYTTMKDFHKRLPEGRFLRVNRSFIIHTRWIESLDNHDVHLVGGHTVAIGKSYRDAFLEKLNVS</sequence>
<evidence type="ECO:0000259" key="3">
    <source>
        <dbReference type="PROSITE" id="PS50930"/>
    </source>
</evidence>
<protein>
    <submittedName>
        <fullName evidence="4">LytTR family DNA-binding domain-containing protein</fullName>
    </submittedName>
</protein>
<geneLocation type="plasmid" evidence="4 5">
    <name>unnamed1</name>
</geneLocation>
<dbReference type="Proteomes" id="UP001211005">
    <property type="component" value="Plasmid unnamed1"/>
</dbReference>
<dbReference type="Pfam" id="PF00072">
    <property type="entry name" value="Response_reg"/>
    <property type="match status" value="1"/>
</dbReference>
<keyword evidence="5" id="KW-1185">Reference proteome</keyword>
<name>A0ABY7LVZ8_9BACT</name>
<feature type="domain" description="HTH LytTR-type" evidence="3">
    <location>
        <begin position="152"/>
        <end position="251"/>
    </location>
</feature>
<dbReference type="GO" id="GO:0003677">
    <property type="term" value="F:DNA binding"/>
    <property type="evidence" value="ECO:0007669"/>
    <property type="project" value="UniProtKB-KW"/>
</dbReference>
<dbReference type="PANTHER" id="PTHR37299:SF1">
    <property type="entry name" value="STAGE 0 SPORULATION PROTEIN A HOMOLOG"/>
    <property type="match status" value="1"/>
</dbReference>
<evidence type="ECO:0000256" key="1">
    <source>
        <dbReference type="PROSITE-ProRule" id="PRU00169"/>
    </source>
</evidence>
<dbReference type="PROSITE" id="PS50930">
    <property type="entry name" value="HTH_LYTTR"/>
    <property type="match status" value="1"/>
</dbReference>
<dbReference type="SMART" id="SM00448">
    <property type="entry name" value="REC"/>
    <property type="match status" value="1"/>
</dbReference>
<dbReference type="PANTHER" id="PTHR37299">
    <property type="entry name" value="TRANSCRIPTIONAL REGULATOR-RELATED"/>
    <property type="match status" value="1"/>
</dbReference>
<dbReference type="Pfam" id="PF04397">
    <property type="entry name" value="LytTR"/>
    <property type="match status" value="1"/>
</dbReference>
<evidence type="ECO:0000259" key="2">
    <source>
        <dbReference type="PROSITE" id="PS50110"/>
    </source>
</evidence>
<proteinExistence type="predicted"/>
<keyword evidence="4" id="KW-0614">Plasmid</keyword>
<reference evidence="4 5" key="1">
    <citation type="submission" date="2022-12" db="EMBL/GenBank/DDBJ databases">
        <title>Hymenobacter canadensis sp. nov. isolated from lake water of the Cambridge Bay, Canada.</title>
        <authorList>
            <person name="Kim W.H."/>
            <person name="Lee Y.M."/>
        </authorList>
    </citation>
    <scope>NUCLEOTIDE SEQUENCE [LARGE SCALE GENOMIC DNA]</scope>
    <source>
        <strain evidence="4 5">PAMC 29467</strain>
        <plasmid evidence="4 5">unnamed1</plasmid>
    </source>
</reference>
<keyword evidence="4" id="KW-0238">DNA-binding</keyword>
<feature type="modified residue" description="4-aspartylphosphate" evidence="1">
    <location>
        <position position="65"/>
    </location>
</feature>
<gene>
    <name evidence="4" type="ORF">O3303_19680</name>
</gene>
<dbReference type="InterPro" id="IPR011006">
    <property type="entry name" value="CheY-like_superfamily"/>
</dbReference>
<evidence type="ECO:0000313" key="5">
    <source>
        <dbReference type="Proteomes" id="UP001211005"/>
    </source>
</evidence>
<dbReference type="InterPro" id="IPR007492">
    <property type="entry name" value="LytTR_DNA-bd_dom"/>
</dbReference>
<dbReference type="SUPFAM" id="SSF52172">
    <property type="entry name" value="CheY-like"/>
    <property type="match status" value="1"/>
</dbReference>
<evidence type="ECO:0000313" key="4">
    <source>
        <dbReference type="EMBL" id="WBA44112.1"/>
    </source>
</evidence>